<evidence type="ECO:0000313" key="2">
    <source>
        <dbReference type="EMBL" id="CAE8635983.1"/>
    </source>
</evidence>
<feature type="region of interest" description="Disordered" evidence="1">
    <location>
        <begin position="265"/>
        <end position="326"/>
    </location>
</feature>
<accession>A0A813HEF1</accession>
<feature type="compositionally biased region" description="Low complexity" evidence="1">
    <location>
        <begin position="48"/>
        <end position="58"/>
    </location>
</feature>
<feature type="compositionally biased region" description="Polar residues" evidence="1">
    <location>
        <begin position="24"/>
        <end position="37"/>
    </location>
</feature>
<dbReference type="AlphaFoldDB" id="A0A813HEF1"/>
<dbReference type="EMBL" id="CAJNNV010031383">
    <property type="protein sequence ID" value="CAE8635983.1"/>
    <property type="molecule type" value="Genomic_DNA"/>
</dbReference>
<evidence type="ECO:0000313" key="3">
    <source>
        <dbReference type="Proteomes" id="UP000654075"/>
    </source>
</evidence>
<gene>
    <name evidence="2" type="ORF">PGLA1383_LOCUS51523</name>
</gene>
<proteinExistence type="predicted"/>
<dbReference type="OrthoDB" id="442488at2759"/>
<protein>
    <submittedName>
        <fullName evidence="2">Uncharacterized protein</fullName>
    </submittedName>
</protein>
<dbReference type="Proteomes" id="UP000654075">
    <property type="component" value="Unassembled WGS sequence"/>
</dbReference>
<reference evidence="2" key="1">
    <citation type="submission" date="2021-02" db="EMBL/GenBank/DDBJ databases">
        <authorList>
            <person name="Dougan E. K."/>
            <person name="Rhodes N."/>
            <person name="Thang M."/>
            <person name="Chan C."/>
        </authorList>
    </citation>
    <scope>NUCLEOTIDE SEQUENCE</scope>
</reference>
<comment type="caution">
    <text evidence="2">The sequence shown here is derived from an EMBL/GenBank/DDBJ whole genome shotgun (WGS) entry which is preliminary data.</text>
</comment>
<name>A0A813HEF1_POLGL</name>
<organism evidence="2 3">
    <name type="scientific">Polarella glacialis</name>
    <name type="common">Dinoflagellate</name>
    <dbReference type="NCBI Taxonomy" id="89957"/>
    <lineage>
        <taxon>Eukaryota</taxon>
        <taxon>Sar</taxon>
        <taxon>Alveolata</taxon>
        <taxon>Dinophyceae</taxon>
        <taxon>Suessiales</taxon>
        <taxon>Suessiaceae</taxon>
        <taxon>Polarella</taxon>
    </lineage>
</organism>
<feature type="region of interest" description="Disordered" evidence="1">
    <location>
        <begin position="18"/>
        <end position="59"/>
    </location>
</feature>
<feature type="compositionally biased region" description="Polar residues" evidence="1">
    <location>
        <begin position="297"/>
        <end position="315"/>
    </location>
</feature>
<sequence length="326" mass="35805">MMSETFGKQQFHELHNLTRGLRSKPQSASVEVASTASGGPIRSPHPQPQQLQTTQQETAASRPVELLMQSNQKLQGALTSALHFISDTRDVLEAALPGDRRLPSLTLEEVLASSMPGSVVEVHCQQLQQCIATMAESRSAAALPDEKYLAECLRYALTGMLEDSANCAKIPRTATNLSAQSADQLASVRSFCPALWEVYRDVSKAAMERLALLEQVSNLTKVTEHAQEVHKGSAAAESAAAVAEKLLYQREALQRSFEKETGELRRQLTEAHQRAEQQDGELSQLRASQQLSAQEQNYESSSSNMEMGLKQQQPFKTAPPDLLSDF</sequence>
<feature type="compositionally biased region" description="Basic and acidic residues" evidence="1">
    <location>
        <begin position="265"/>
        <end position="277"/>
    </location>
</feature>
<evidence type="ECO:0000256" key="1">
    <source>
        <dbReference type="SAM" id="MobiDB-lite"/>
    </source>
</evidence>
<feature type="compositionally biased region" description="Low complexity" evidence="1">
    <location>
        <begin position="281"/>
        <end position="296"/>
    </location>
</feature>
<keyword evidence="3" id="KW-1185">Reference proteome</keyword>